<evidence type="ECO:0000313" key="3">
    <source>
        <dbReference type="Proteomes" id="UP001344906"/>
    </source>
</evidence>
<dbReference type="InterPro" id="IPR054353">
    <property type="entry name" value="IstA-like_C"/>
</dbReference>
<evidence type="ECO:0000259" key="1">
    <source>
        <dbReference type="Pfam" id="PF22483"/>
    </source>
</evidence>
<feature type="domain" description="Transposase for insertion sequence element IS21-like C-terminal" evidence="1">
    <location>
        <begin position="12"/>
        <end position="73"/>
    </location>
</feature>
<sequence>MERLVEERLLPLPADFAWERFATEERKVSWDGYVSYDDVLYGIPGPLRLAGRSVLVRERKGVLTMWSDGKRIFEIEKRPRSQESVPHPDQWKSVPSVSAQRRTPAPLGHLQPAPDVVTRPLQEYDQYGRVESVQEVLARNTASTSSCTCPTWRLPCLNCSKRRAHNSGRMKRCCNGR</sequence>
<dbReference type="RefSeq" id="WP_338250556.1">
    <property type="nucleotide sequence ID" value="NZ_BSRI01000001.1"/>
</dbReference>
<protein>
    <recommendedName>
        <fullName evidence="1">Transposase for insertion sequence element IS21-like C-terminal domain-containing protein</fullName>
    </recommendedName>
</protein>
<organism evidence="2 3">
    <name type="scientific">Dictyobacter halimunensis</name>
    <dbReference type="NCBI Taxonomy" id="3026934"/>
    <lineage>
        <taxon>Bacteria</taxon>
        <taxon>Bacillati</taxon>
        <taxon>Chloroflexota</taxon>
        <taxon>Ktedonobacteria</taxon>
        <taxon>Ktedonobacterales</taxon>
        <taxon>Dictyobacteraceae</taxon>
        <taxon>Dictyobacter</taxon>
    </lineage>
</organism>
<keyword evidence="3" id="KW-1185">Reference proteome</keyword>
<name>A0ABQ6FNP4_9CHLR</name>
<dbReference type="Pfam" id="PF22483">
    <property type="entry name" value="Mu-transpos_C_2"/>
    <property type="match status" value="1"/>
</dbReference>
<proteinExistence type="predicted"/>
<dbReference type="Proteomes" id="UP001344906">
    <property type="component" value="Unassembled WGS sequence"/>
</dbReference>
<accession>A0ABQ6FNP4</accession>
<evidence type="ECO:0000313" key="2">
    <source>
        <dbReference type="EMBL" id="GLV55844.1"/>
    </source>
</evidence>
<comment type="caution">
    <text evidence="2">The sequence shown here is derived from an EMBL/GenBank/DDBJ whole genome shotgun (WGS) entry which is preliminary data.</text>
</comment>
<gene>
    <name evidence="2" type="ORF">KDH_26880</name>
</gene>
<reference evidence="2 3" key="1">
    <citation type="submission" date="2023-02" db="EMBL/GenBank/DDBJ databases">
        <title>Dictyobacter halimunensis sp. nov., a new member of the class Ktedonobacteria from forest soil in a geothermal area.</title>
        <authorList>
            <person name="Rachmania M.K."/>
            <person name="Ningsih F."/>
            <person name="Sakai Y."/>
            <person name="Yabe S."/>
            <person name="Yokota A."/>
            <person name="Sjamsuridzal W."/>
        </authorList>
    </citation>
    <scope>NUCLEOTIDE SEQUENCE [LARGE SCALE GENOMIC DNA]</scope>
    <source>
        <strain evidence="2 3">S3.2.2.5</strain>
    </source>
</reference>
<dbReference type="EMBL" id="BSRI01000001">
    <property type="protein sequence ID" value="GLV55844.1"/>
    <property type="molecule type" value="Genomic_DNA"/>
</dbReference>